<feature type="domain" description="ABC transporter" evidence="7">
    <location>
        <begin position="5"/>
        <end position="59"/>
    </location>
</feature>
<keyword evidence="6" id="KW-0472">Membrane</keyword>
<dbReference type="PANTHER" id="PTHR43297:SF2">
    <property type="entry name" value="DIPEPTIDE TRANSPORT ATP-BINDING PROTEIN DPPD"/>
    <property type="match status" value="1"/>
</dbReference>
<dbReference type="GO" id="GO:0015833">
    <property type="term" value="P:peptide transport"/>
    <property type="evidence" value="ECO:0007669"/>
    <property type="project" value="InterPro"/>
</dbReference>
<sequence length="199" mass="22660">KKEAKEKTLTMLKLVEIPEPSRRFKEYPHQMSGGMRQRVMIAMALSCNPELLIADEPTTALDVTIQAQILDLISKLQKEFRTSVLIITHDLGVIAEMADRVIVVYAGKAIESANVRDIFRNPRHPYTRGLLESLPRLDMDREVKLEVIKGMVPDALSFPAGCRFHPRCSFVKKKCKTKEPALVDAIDGHQVRCWRHDEI</sequence>
<evidence type="ECO:0000256" key="2">
    <source>
        <dbReference type="ARBA" id="ARBA00022448"/>
    </source>
</evidence>
<evidence type="ECO:0008006" key="10">
    <source>
        <dbReference type="Google" id="ProtNLM"/>
    </source>
</evidence>
<evidence type="ECO:0000256" key="6">
    <source>
        <dbReference type="ARBA" id="ARBA00023136"/>
    </source>
</evidence>
<dbReference type="InterPro" id="IPR050388">
    <property type="entry name" value="ABC_Ni/Peptide_Import"/>
</dbReference>
<keyword evidence="4" id="KW-0547">Nucleotide-binding</keyword>
<dbReference type="GO" id="GO:0005524">
    <property type="term" value="F:ATP binding"/>
    <property type="evidence" value="ECO:0007669"/>
    <property type="project" value="UniProtKB-KW"/>
</dbReference>
<dbReference type="SUPFAM" id="SSF52540">
    <property type="entry name" value="P-loop containing nucleoside triphosphate hydrolases"/>
    <property type="match status" value="1"/>
</dbReference>
<accession>X1STC1</accession>
<evidence type="ECO:0000256" key="4">
    <source>
        <dbReference type="ARBA" id="ARBA00022741"/>
    </source>
</evidence>
<dbReference type="GO" id="GO:0016020">
    <property type="term" value="C:membrane"/>
    <property type="evidence" value="ECO:0007669"/>
    <property type="project" value="UniProtKB-SubCell"/>
</dbReference>
<dbReference type="PANTHER" id="PTHR43297">
    <property type="entry name" value="OLIGOPEPTIDE TRANSPORT ATP-BINDING PROTEIN APPD"/>
    <property type="match status" value="1"/>
</dbReference>
<gene>
    <name evidence="9" type="ORF">S12H4_22775</name>
</gene>
<dbReference type="AlphaFoldDB" id="X1STC1"/>
<dbReference type="InterPro" id="IPR003439">
    <property type="entry name" value="ABC_transporter-like_ATP-bd"/>
</dbReference>
<keyword evidence="3" id="KW-1003">Cell membrane</keyword>
<proteinExistence type="predicted"/>
<evidence type="ECO:0000256" key="1">
    <source>
        <dbReference type="ARBA" id="ARBA00004370"/>
    </source>
</evidence>
<feature type="non-terminal residue" evidence="9">
    <location>
        <position position="1"/>
    </location>
</feature>
<evidence type="ECO:0000256" key="5">
    <source>
        <dbReference type="ARBA" id="ARBA00022840"/>
    </source>
</evidence>
<dbReference type="EMBL" id="BARW01011944">
    <property type="protein sequence ID" value="GAI78595.1"/>
    <property type="molecule type" value="Genomic_DNA"/>
</dbReference>
<keyword evidence="2" id="KW-0813">Transport</keyword>
<evidence type="ECO:0000259" key="8">
    <source>
        <dbReference type="Pfam" id="PF08352"/>
    </source>
</evidence>
<dbReference type="InterPro" id="IPR027417">
    <property type="entry name" value="P-loop_NTPase"/>
</dbReference>
<dbReference type="InterPro" id="IPR013563">
    <property type="entry name" value="Oligopep_ABC_C"/>
</dbReference>
<reference evidence="9" key="1">
    <citation type="journal article" date="2014" name="Front. Microbiol.">
        <title>High frequency of phylogenetically diverse reductive dehalogenase-homologous genes in deep subseafloor sedimentary metagenomes.</title>
        <authorList>
            <person name="Kawai M."/>
            <person name="Futagami T."/>
            <person name="Toyoda A."/>
            <person name="Takaki Y."/>
            <person name="Nishi S."/>
            <person name="Hori S."/>
            <person name="Arai W."/>
            <person name="Tsubouchi T."/>
            <person name="Morono Y."/>
            <person name="Uchiyama I."/>
            <person name="Ito T."/>
            <person name="Fujiyama A."/>
            <person name="Inagaki F."/>
            <person name="Takami H."/>
        </authorList>
    </citation>
    <scope>NUCLEOTIDE SEQUENCE</scope>
    <source>
        <strain evidence="9">Expedition CK06-06</strain>
    </source>
</reference>
<name>X1STC1_9ZZZZ</name>
<dbReference type="Gene3D" id="3.40.50.300">
    <property type="entry name" value="P-loop containing nucleotide triphosphate hydrolases"/>
    <property type="match status" value="1"/>
</dbReference>
<evidence type="ECO:0000313" key="9">
    <source>
        <dbReference type="EMBL" id="GAI78595.1"/>
    </source>
</evidence>
<dbReference type="NCBIfam" id="TIGR01727">
    <property type="entry name" value="oligo_HPY"/>
    <property type="match status" value="1"/>
</dbReference>
<evidence type="ECO:0000259" key="7">
    <source>
        <dbReference type="Pfam" id="PF00005"/>
    </source>
</evidence>
<dbReference type="GO" id="GO:0016887">
    <property type="term" value="F:ATP hydrolysis activity"/>
    <property type="evidence" value="ECO:0007669"/>
    <property type="project" value="InterPro"/>
</dbReference>
<evidence type="ECO:0000256" key="3">
    <source>
        <dbReference type="ARBA" id="ARBA00022475"/>
    </source>
</evidence>
<dbReference type="Pfam" id="PF08352">
    <property type="entry name" value="oligo_HPY"/>
    <property type="match status" value="1"/>
</dbReference>
<protein>
    <recommendedName>
        <fullName evidence="10">ABC transporter domain-containing protein</fullName>
    </recommendedName>
</protein>
<comment type="subcellular location">
    <subcellularLocation>
        <location evidence="1">Membrane</location>
    </subcellularLocation>
</comment>
<comment type="caution">
    <text evidence="9">The sequence shown here is derived from an EMBL/GenBank/DDBJ whole genome shotgun (WGS) entry which is preliminary data.</text>
</comment>
<dbReference type="Pfam" id="PF00005">
    <property type="entry name" value="ABC_tran"/>
    <property type="match status" value="1"/>
</dbReference>
<feature type="domain" description="Oligopeptide/dipeptide ABC transporter C-terminal" evidence="8">
    <location>
        <begin position="110"/>
        <end position="175"/>
    </location>
</feature>
<organism evidence="9">
    <name type="scientific">marine sediment metagenome</name>
    <dbReference type="NCBI Taxonomy" id="412755"/>
    <lineage>
        <taxon>unclassified sequences</taxon>
        <taxon>metagenomes</taxon>
        <taxon>ecological metagenomes</taxon>
    </lineage>
</organism>
<keyword evidence="5" id="KW-0067">ATP-binding</keyword>